<evidence type="ECO:0000256" key="9">
    <source>
        <dbReference type="SAM" id="Phobius"/>
    </source>
</evidence>
<feature type="transmembrane region" description="Helical" evidence="9">
    <location>
        <begin position="59"/>
        <end position="79"/>
    </location>
</feature>
<accession>A0A1Y2GVP0</accession>
<evidence type="ECO:0000256" key="7">
    <source>
        <dbReference type="ARBA" id="ARBA00025803"/>
    </source>
</evidence>
<evidence type="ECO:0000256" key="3">
    <source>
        <dbReference type="ARBA" id="ARBA00022679"/>
    </source>
</evidence>
<keyword evidence="4" id="KW-0256">Endoplasmic reticulum</keyword>
<keyword evidence="5" id="KW-0294">Fucose metabolism</keyword>
<dbReference type="InParanoid" id="A0A1Y2GVP0"/>
<dbReference type="Gene3D" id="3.40.50.11350">
    <property type="match status" value="1"/>
</dbReference>
<dbReference type="GO" id="GO:0005783">
    <property type="term" value="C:endoplasmic reticulum"/>
    <property type="evidence" value="ECO:0007669"/>
    <property type="project" value="UniProtKB-SubCell"/>
</dbReference>
<keyword evidence="9" id="KW-0812">Transmembrane</keyword>
<evidence type="ECO:0000256" key="4">
    <source>
        <dbReference type="ARBA" id="ARBA00022824"/>
    </source>
</evidence>
<keyword evidence="9" id="KW-0472">Membrane</keyword>
<reference evidence="10 11" key="1">
    <citation type="submission" date="2016-07" db="EMBL/GenBank/DDBJ databases">
        <title>Pervasive Adenine N6-methylation of Active Genes in Fungi.</title>
        <authorList>
            <consortium name="DOE Joint Genome Institute"/>
            <person name="Mondo S.J."/>
            <person name="Dannebaum R.O."/>
            <person name="Kuo R.C."/>
            <person name="Labutti K."/>
            <person name="Haridas S."/>
            <person name="Kuo A."/>
            <person name="Salamov A."/>
            <person name="Ahrendt S.R."/>
            <person name="Lipzen A."/>
            <person name="Sullivan W."/>
            <person name="Andreopoulos W.B."/>
            <person name="Clum A."/>
            <person name="Lindquist E."/>
            <person name="Daum C."/>
            <person name="Ramamoorthy G.K."/>
            <person name="Gryganskyi A."/>
            <person name="Culley D."/>
            <person name="Magnuson J.K."/>
            <person name="James T.Y."/>
            <person name="O'Malley M.A."/>
            <person name="Stajich J.E."/>
            <person name="Spatafora J.W."/>
            <person name="Visel A."/>
            <person name="Grigoriev I.V."/>
        </authorList>
    </citation>
    <scope>NUCLEOTIDE SEQUENCE [LARGE SCALE GENOMIC DNA]</scope>
    <source>
        <strain evidence="10 11">NRRL 3116</strain>
    </source>
</reference>
<gene>
    <name evidence="10" type="ORF">BCR41DRAFT_419856</name>
</gene>
<keyword evidence="10" id="KW-0328">Glycosyltransferase</keyword>
<dbReference type="AlphaFoldDB" id="A0A1Y2GVP0"/>
<organism evidence="10 11">
    <name type="scientific">Lobosporangium transversale</name>
    <dbReference type="NCBI Taxonomy" id="64571"/>
    <lineage>
        <taxon>Eukaryota</taxon>
        <taxon>Fungi</taxon>
        <taxon>Fungi incertae sedis</taxon>
        <taxon>Mucoromycota</taxon>
        <taxon>Mortierellomycotina</taxon>
        <taxon>Mortierellomycetes</taxon>
        <taxon>Mortierellales</taxon>
        <taxon>Mortierellaceae</taxon>
        <taxon>Lobosporangium</taxon>
    </lineage>
</organism>
<evidence type="ECO:0000256" key="1">
    <source>
        <dbReference type="ARBA" id="ARBA00004240"/>
    </source>
</evidence>
<comment type="similarity">
    <text evidence="7">Belongs to the glycosyltransferase 68 family.</text>
</comment>
<evidence type="ECO:0000313" key="11">
    <source>
        <dbReference type="Proteomes" id="UP000193648"/>
    </source>
</evidence>
<dbReference type="CDD" id="cd11296">
    <property type="entry name" value="O-FucT_like"/>
    <property type="match status" value="1"/>
</dbReference>
<dbReference type="GO" id="GO:0046922">
    <property type="term" value="F:peptide-O-fucosyltransferase activity"/>
    <property type="evidence" value="ECO:0007669"/>
    <property type="project" value="InterPro"/>
</dbReference>
<evidence type="ECO:0000256" key="5">
    <source>
        <dbReference type="ARBA" id="ARBA00023253"/>
    </source>
</evidence>
<evidence type="ECO:0000256" key="6">
    <source>
        <dbReference type="ARBA" id="ARBA00023277"/>
    </source>
</evidence>
<comment type="subcellular location">
    <subcellularLocation>
        <location evidence="1">Endoplasmic reticulum</location>
    </subcellularLocation>
</comment>
<evidence type="ECO:0000313" key="10">
    <source>
        <dbReference type="EMBL" id="ORZ26327.1"/>
    </source>
</evidence>
<keyword evidence="11" id="KW-1185">Reference proteome</keyword>
<keyword evidence="9" id="KW-1133">Transmembrane helix</keyword>
<proteinExistence type="inferred from homology"/>
<dbReference type="PANTHER" id="PTHR13398">
    <property type="entry name" value="GDP-FUCOSE PROTEIN O-FUCOSYLTRANSFERASE 2"/>
    <property type="match status" value="1"/>
</dbReference>
<dbReference type="GO" id="GO:0006004">
    <property type="term" value="P:fucose metabolic process"/>
    <property type="evidence" value="ECO:0007669"/>
    <property type="project" value="UniProtKB-KW"/>
</dbReference>
<dbReference type="InterPro" id="IPR019378">
    <property type="entry name" value="GDP-Fuc_O-FucTrfase"/>
</dbReference>
<name>A0A1Y2GVP0_9FUNG</name>
<dbReference type="EMBL" id="MCFF01000007">
    <property type="protein sequence ID" value="ORZ26327.1"/>
    <property type="molecule type" value="Genomic_DNA"/>
</dbReference>
<dbReference type="InterPro" id="IPR045130">
    <property type="entry name" value="OFUT2-like"/>
</dbReference>
<dbReference type="Proteomes" id="UP000193648">
    <property type="component" value="Unassembled WGS sequence"/>
</dbReference>
<dbReference type="PANTHER" id="PTHR13398:SF0">
    <property type="entry name" value="GDP-FUCOSE PROTEIN O-FUCOSYLTRANSFERASE 2"/>
    <property type="match status" value="1"/>
</dbReference>
<protein>
    <recommendedName>
        <fullName evidence="8">GDP-fucose protein O-fucosyltransferase 2</fullName>
    </recommendedName>
</protein>
<comment type="pathway">
    <text evidence="2">Protein modification; protein glycosylation.</text>
</comment>
<evidence type="ECO:0000256" key="8">
    <source>
        <dbReference type="ARBA" id="ARBA00026232"/>
    </source>
</evidence>
<dbReference type="OrthoDB" id="1882547at2759"/>
<keyword evidence="6" id="KW-0119">Carbohydrate metabolism</keyword>
<evidence type="ECO:0000256" key="2">
    <source>
        <dbReference type="ARBA" id="ARBA00004922"/>
    </source>
</evidence>
<sequence>MASTPLLHQKPGSSILPQFSSDTSRPLYDHFHSTSLIFSTSFSTAPTVMKKSRISQGRIILVICITFMVMAIAHIHYIGVYHRQREAQKHNNNTPSLRRPITVITDPSLSTSTSEYNTTETELTSIIHYANGTITKVFKPAFYKDTQAARKEMGSFLDTLAKRTWWKHDADTTASTTTSKKNSSLSPSLPSDAFFGYLPMGGSNNQFTSLQRAAVLAKDLNRTLIIPPISPNSHIKVWAGPRYSEFYDLESFSARSGIPVLEWHDIKQTPDKPPKELTHHWTDFAEELPCIPNGGIGVDDKNLYDHFRPQFLMNFKAAEPEIGPDEMAGKATEYPYVRDVLLKDKDDNIDGKNGPRQMWKCLSCPYFLGGVDLSDRAWKEVGLHMRFNDKIEAMADQILDQLLPKPAKDLQANTATGTVTRRHPEFIIIHLRRGDIVNKCTPGQDEKDCLVQIEQIAEKVNEIEKNRQIKALAALKDKKDGEGNGVVLERLPVLVATNEKRPEELAKLDKLGWTMLDHGDIEYDEEGNEIVSKTRRLGTMNAFGPFYPPMLDAVLLTRGDYLIGMSNSRMSQLATQRGAAWYGHTTMLM</sequence>
<keyword evidence="3 10" id="KW-0808">Transferase</keyword>
<dbReference type="RefSeq" id="XP_021884092.1">
    <property type="nucleotide sequence ID" value="XM_022029820.1"/>
</dbReference>
<dbReference type="Pfam" id="PF10250">
    <property type="entry name" value="O-FucT"/>
    <property type="match status" value="1"/>
</dbReference>
<dbReference type="GeneID" id="33571663"/>
<comment type="caution">
    <text evidence="10">The sequence shown here is derived from an EMBL/GenBank/DDBJ whole genome shotgun (WGS) entry which is preliminary data.</text>
</comment>
<dbReference type="STRING" id="64571.A0A1Y2GVP0"/>